<dbReference type="PRINTS" id="PR00169">
    <property type="entry name" value="KCHANNEL"/>
</dbReference>
<dbReference type="Gene3D" id="1.20.120.350">
    <property type="entry name" value="Voltage-gated potassium channels. Chain C"/>
    <property type="match status" value="1"/>
</dbReference>
<evidence type="ECO:0000259" key="12">
    <source>
        <dbReference type="Pfam" id="PF00520"/>
    </source>
</evidence>
<keyword evidence="8" id="KW-1133">Transmembrane helix</keyword>
<evidence type="ECO:0000256" key="6">
    <source>
        <dbReference type="ARBA" id="ARBA00022882"/>
    </source>
</evidence>
<dbReference type="STRING" id="45351.A7TBW7"/>
<dbReference type="InterPro" id="IPR028325">
    <property type="entry name" value="VG_K_chnl"/>
</dbReference>
<protein>
    <recommendedName>
        <fullName evidence="12">Ion transport domain-containing protein</fullName>
    </recommendedName>
</protein>
<dbReference type="HOGENOM" id="CLU_2985015_0_0_1"/>
<keyword evidence="9" id="KW-0406">Ion transport</keyword>
<keyword evidence="11" id="KW-0407">Ion channel</keyword>
<keyword evidence="10" id="KW-0472">Membrane</keyword>
<feature type="domain" description="Ion transport" evidence="12">
    <location>
        <begin position="9"/>
        <end position="58"/>
    </location>
</feature>
<evidence type="ECO:0000256" key="8">
    <source>
        <dbReference type="ARBA" id="ARBA00022989"/>
    </source>
</evidence>
<keyword evidence="2" id="KW-0813">Transport</keyword>
<name>A7TBW7_NEMVE</name>
<dbReference type="GO" id="GO:0008076">
    <property type="term" value="C:voltage-gated potassium channel complex"/>
    <property type="evidence" value="ECO:0007669"/>
    <property type="project" value="InterPro"/>
</dbReference>
<feature type="non-terminal residue" evidence="13">
    <location>
        <position position="58"/>
    </location>
</feature>
<organism evidence="13 14">
    <name type="scientific">Nematostella vectensis</name>
    <name type="common">Starlet sea anemone</name>
    <dbReference type="NCBI Taxonomy" id="45351"/>
    <lineage>
        <taxon>Eukaryota</taxon>
        <taxon>Metazoa</taxon>
        <taxon>Cnidaria</taxon>
        <taxon>Anthozoa</taxon>
        <taxon>Hexacorallia</taxon>
        <taxon>Actiniaria</taxon>
        <taxon>Edwardsiidae</taxon>
        <taxon>Nematostella</taxon>
    </lineage>
</organism>
<dbReference type="Pfam" id="PF00520">
    <property type="entry name" value="Ion_trans"/>
    <property type="match status" value="1"/>
</dbReference>
<accession>A7TBW7</accession>
<dbReference type="InterPro" id="IPR005821">
    <property type="entry name" value="Ion_trans_dom"/>
</dbReference>
<keyword evidence="7" id="KW-0630">Potassium</keyword>
<dbReference type="EMBL" id="DS475747">
    <property type="protein sequence ID" value="EDO26486.1"/>
    <property type="molecule type" value="Genomic_DNA"/>
</dbReference>
<comment type="subcellular location">
    <subcellularLocation>
        <location evidence="1">Membrane</location>
        <topology evidence="1">Multi-pass membrane protein</topology>
    </subcellularLocation>
</comment>
<evidence type="ECO:0000313" key="14">
    <source>
        <dbReference type="Proteomes" id="UP000001593"/>
    </source>
</evidence>
<gene>
    <name evidence="13" type="ORF">NEMVEDRAFT_v1g154119</name>
</gene>
<evidence type="ECO:0000313" key="13">
    <source>
        <dbReference type="EMBL" id="EDO26486.1"/>
    </source>
</evidence>
<evidence type="ECO:0000256" key="4">
    <source>
        <dbReference type="ARBA" id="ARBA00022692"/>
    </source>
</evidence>
<keyword evidence="6" id="KW-0851">Voltage-gated channel</keyword>
<keyword evidence="14" id="KW-1185">Reference proteome</keyword>
<proteinExistence type="predicted"/>
<dbReference type="InterPro" id="IPR027359">
    <property type="entry name" value="Volt_channel_dom_sf"/>
</dbReference>
<dbReference type="PANTHER" id="PTHR11537">
    <property type="entry name" value="VOLTAGE-GATED POTASSIUM CHANNEL"/>
    <property type="match status" value="1"/>
</dbReference>
<evidence type="ECO:0000256" key="10">
    <source>
        <dbReference type="ARBA" id="ARBA00023136"/>
    </source>
</evidence>
<dbReference type="PhylomeDB" id="A7TBW7"/>
<evidence type="ECO:0000256" key="9">
    <source>
        <dbReference type="ARBA" id="ARBA00023065"/>
    </source>
</evidence>
<dbReference type="GO" id="GO:0005249">
    <property type="term" value="F:voltage-gated potassium channel activity"/>
    <property type="evidence" value="ECO:0007669"/>
    <property type="project" value="InterPro"/>
</dbReference>
<reference evidence="13 14" key="1">
    <citation type="journal article" date="2007" name="Science">
        <title>Sea anemone genome reveals ancestral eumetazoan gene repertoire and genomic organization.</title>
        <authorList>
            <person name="Putnam N.H."/>
            <person name="Srivastava M."/>
            <person name="Hellsten U."/>
            <person name="Dirks B."/>
            <person name="Chapman J."/>
            <person name="Salamov A."/>
            <person name="Terry A."/>
            <person name="Shapiro H."/>
            <person name="Lindquist E."/>
            <person name="Kapitonov V.V."/>
            <person name="Jurka J."/>
            <person name="Genikhovich G."/>
            <person name="Grigoriev I.V."/>
            <person name="Lucas S.M."/>
            <person name="Steele R.E."/>
            <person name="Finnerty J.R."/>
            <person name="Technau U."/>
            <person name="Martindale M.Q."/>
            <person name="Rokhsar D.S."/>
        </authorList>
    </citation>
    <scope>NUCLEOTIDE SEQUENCE [LARGE SCALE GENOMIC DNA]</scope>
    <source>
        <strain evidence="14">CH2 X CH6</strain>
    </source>
</reference>
<keyword evidence="3" id="KW-0633">Potassium transport</keyword>
<evidence type="ECO:0000256" key="2">
    <source>
        <dbReference type="ARBA" id="ARBA00022448"/>
    </source>
</evidence>
<dbReference type="SUPFAM" id="SSF81324">
    <property type="entry name" value="Voltage-gated potassium channels"/>
    <property type="match status" value="1"/>
</dbReference>
<evidence type="ECO:0000256" key="11">
    <source>
        <dbReference type="ARBA" id="ARBA00023303"/>
    </source>
</evidence>
<keyword evidence="5" id="KW-0631">Potassium channel</keyword>
<dbReference type="eggNOG" id="KOG1545">
    <property type="taxonomic scope" value="Eukaryota"/>
</dbReference>
<evidence type="ECO:0000256" key="5">
    <source>
        <dbReference type="ARBA" id="ARBA00022826"/>
    </source>
</evidence>
<dbReference type="AlphaFoldDB" id="A7TBW7"/>
<dbReference type="InParanoid" id="A7TBW7"/>
<keyword evidence="4" id="KW-0812">Transmembrane</keyword>
<evidence type="ECO:0000256" key="7">
    <source>
        <dbReference type="ARBA" id="ARBA00022958"/>
    </source>
</evidence>
<sequence length="58" mass="6871">MPFADAFKKEFQILEILYCVWFTFEFVARAIACPSKVEFIKNFMTWVDVLSIIPLYIS</sequence>
<dbReference type="PANTHER" id="PTHR11537:SF252">
    <property type="entry name" value="POTASSIUM VOLTAGE-GATED CHANNEL PROTEIN SHAW"/>
    <property type="match status" value="1"/>
</dbReference>
<evidence type="ECO:0000256" key="1">
    <source>
        <dbReference type="ARBA" id="ARBA00004141"/>
    </source>
</evidence>
<evidence type="ECO:0000256" key="3">
    <source>
        <dbReference type="ARBA" id="ARBA00022538"/>
    </source>
</evidence>
<dbReference type="Proteomes" id="UP000001593">
    <property type="component" value="Unassembled WGS sequence"/>
</dbReference>